<organism evidence="2">
    <name type="scientific">marine sediment metagenome</name>
    <dbReference type="NCBI Taxonomy" id="412755"/>
    <lineage>
        <taxon>unclassified sequences</taxon>
        <taxon>metagenomes</taxon>
        <taxon>ecological metagenomes</taxon>
    </lineage>
</organism>
<dbReference type="SUPFAM" id="SSF52821">
    <property type="entry name" value="Rhodanese/Cell cycle control phosphatase"/>
    <property type="match status" value="1"/>
</dbReference>
<dbReference type="AlphaFoldDB" id="X0RKF9"/>
<dbReference type="SMART" id="SM00450">
    <property type="entry name" value="RHOD"/>
    <property type="match status" value="1"/>
</dbReference>
<gene>
    <name evidence="2" type="ORF">S01H1_04883</name>
</gene>
<sequence>MIAKELLKKKVYFALLFLALLVIAGCGPATAVPEGSAGSNPTLITVEELNTMLENKEFILINVHIPYQGEIPGTDMHIPYNEIEKYTDQLPQDKDAKIVLYCRSGPMSAAASKTLVEMGYTNVIDVQGGMNAWKAAGYELLGHPE</sequence>
<comment type="caution">
    <text evidence="2">The sequence shown here is derived from an EMBL/GenBank/DDBJ whole genome shotgun (WGS) entry which is preliminary data.</text>
</comment>
<reference evidence="2" key="1">
    <citation type="journal article" date="2014" name="Front. Microbiol.">
        <title>High frequency of phylogenetically diverse reductive dehalogenase-homologous genes in deep subseafloor sedimentary metagenomes.</title>
        <authorList>
            <person name="Kawai M."/>
            <person name="Futagami T."/>
            <person name="Toyoda A."/>
            <person name="Takaki Y."/>
            <person name="Nishi S."/>
            <person name="Hori S."/>
            <person name="Arai W."/>
            <person name="Tsubouchi T."/>
            <person name="Morono Y."/>
            <person name="Uchiyama I."/>
            <person name="Ito T."/>
            <person name="Fujiyama A."/>
            <person name="Inagaki F."/>
            <person name="Takami H."/>
        </authorList>
    </citation>
    <scope>NUCLEOTIDE SEQUENCE</scope>
    <source>
        <strain evidence="2">Expedition CK06-06</strain>
    </source>
</reference>
<evidence type="ECO:0000259" key="1">
    <source>
        <dbReference type="PROSITE" id="PS50206"/>
    </source>
</evidence>
<evidence type="ECO:0000313" key="2">
    <source>
        <dbReference type="EMBL" id="GAF69278.1"/>
    </source>
</evidence>
<feature type="domain" description="Rhodanese" evidence="1">
    <location>
        <begin position="63"/>
        <end position="142"/>
    </location>
</feature>
<dbReference type="EMBL" id="BARS01002555">
    <property type="protein sequence ID" value="GAF69278.1"/>
    <property type="molecule type" value="Genomic_DNA"/>
</dbReference>
<dbReference type="InterPro" id="IPR001763">
    <property type="entry name" value="Rhodanese-like_dom"/>
</dbReference>
<dbReference type="PROSITE" id="PS51257">
    <property type="entry name" value="PROKAR_LIPOPROTEIN"/>
    <property type="match status" value="1"/>
</dbReference>
<dbReference type="Pfam" id="PF00581">
    <property type="entry name" value="Rhodanese"/>
    <property type="match status" value="1"/>
</dbReference>
<dbReference type="PROSITE" id="PS50206">
    <property type="entry name" value="RHODANESE_3"/>
    <property type="match status" value="1"/>
</dbReference>
<accession>X0RKF9</accession>
<dbReference type="InterPro" id="IPR050229">
    <property type="entry name" value="GlpE_sulfurtransferase"/>
</dbReference>
<name>X0RKF9_9ZZZZ</name>
<dbReference type="PANTHER" id="PTHR43031">
    <property type="entry name" value="FAD-DEPENDENT OXIDOREDUCTASE"/>
    <property type="match status" value="1"/>
</dbReference>
<dbReference type="Gene3D" id="3.40.250.10">
    <property type="entry name" value="Rhodanese-like domain"/>
    <property type="match status" value="1"/>
</dbReference>
<dbReference type="PANTHER" id="PTHR43031:SF1">
    <property type="entry name" value="PYRIDINE NUCLEOTIDE-DISULPHIDE OXIDOREDUCTASE"/>
    <property type="match status" value="1"/>
</dbReference>
<dbReference type="CDD" id="cd00158">
    <property type="entry name" value="RHOD"/>
    <property type="match status" value="1"/>
</dbReference>
<proteinExistence type="predicted"/>
<dbReference type="InterPro" id="IPR036873">
    <property type="entry name" value="Rhodanese-like_dom_sf"/>
</dbReference>
<protein>
    <recommendedName>
        <fullName evidence="1">Rhodanese domain-containing protein</fullName>
    </recommendedName>
</protein>